<name>K1Q166_MAGGI</name>
<reference evidence="10" key="1">
    <citation type="journal article" date="2012" name="Nature">
        <title>The oyster genome reveals stress adaptation and complexity of shell formation.</title>
        <authorList>
            <person name="Zhang G."/>
            <person name="Fang X."/>
            <person name="Guo X."/>
            <person name="Li L."/>
            <person name="Luo R."/>
            <person name="Xu F."/>
            <person name="Yang P."/>
            <person name="Zhang L."/>
            <person name="Wang X."/>
            <person name="Qi H."/>
            <person name="Xiong Z."/>
            <person name="Que H."/>
            <person name="Xie Y."/>
            <person name="Holland P.W."/>
            <person name="Paps J."/>
            <person name="Zhu Y."/>
            <person name="Wu F."/>
            <person name="Chen Y."/>
            <person name="Wang J."/>
            <person name="Peng C."/>
            <person name="Meng J."/>
            <person name="Yang L."/>
            <person name="Liu J."/>
            <person name="Wen B."/>
            <person name="Zhang N."/>
            <person name="Huang Z."/>
            <person name="Zhu Q."/>
            <person name="Feng Y."/>
            <person name="Mount A."/>
            <person name="Hedgecock D."/>
            <person name="Xu Z."/>
            <person name="Liu Y."/>
            <person name="Domazet-Loso T."/>
            <person name="Du Y."/>
            <person name="Sun X."/>
            <person name="Zhang S."/>
            <person name="Liu B."/>
            <person name="Cheng P."/>
            <person name="Jiang X."/>
            <person name="Li J."/>
            <person name="Fan D."/>
            <person name="Wang W."/>
            <person name="Fu W."/>
            <person name="Wang T."/>
            <person name="Wang B."/>
            <person name="Zhang J."/>
            <person name="Peng Z."/>
            <person name="Li Y."/>
            <person name="Li N."/>
            <person name="Wang J."/>
            <person name="Chen M."/>
            <person name="He Y."/>
            <person name="Tan F."/>
            <person name="Song X."/>
            <person name="Zheng Q."/>
            <person name="Huang R."/>
            <person name="Yang H."/>
            <person name="Du X."/>
            <person name="Chen L."/>
            <person name="Yang M."/>
            <person name="Gaffney P.M."/>
            <person name="Wang S."/>
            <person name="Luo L."/>
            <person name="She Z."/>
            <person name="Ming Y."/>
            <person name="Huang W."/>
            <person name="Zhang S."/>
            <person name="Huang B."/>
            <person name="Zhang Y."/>
            <person name="Qu T."/>
            <person name="Ni P."/>
            <person name="Miao G."/>
            <person name="Wang J."/>
            <person name="Wang Q."/>
            <person name="Steinberg C.E."/>
            <person name="Wang H."/>
            <person name="Li N."/>
            <person name="Qian L."/>
            <person name="Zhang G."/>
            <person name="Li Y."/>
            <person name="Yang H."/>
            <person name="Liu X."/>
            <person name="Wang J."/>
            <person name="Yin Y."/>
            <person name="Wang J."/>
        </authorList>
    </citation>
    <scope>NUCLEOTIDE SEQUENCE [LARGE SCALE GENOMIC DNA]</scope>
    <source>
        <strain evidence="10">05x7-T-G4-1.051#20</strain>
    </source>
</reference>
<evidence type="ECO:0000256" key="4">
    <source>
        <dbReference type="ARBA" id="ARBA00022475"/>
    </source>
</evidence>
<evidence type="ECO:0000256" key="8">
    <source>
        <dbReference type="ARBA" id="ARBA00023180"/>
    </source>
</evidence>
<keyword evidence="7" id="KW-0472">Membrane</keyword>
<dbReference type="PANTHER" id="PTHR46769:SF2">
    <property type="entry name" value="FIBROCYSTIN-L ISOFORM 2 PRECURSOR-RELATED"/>
    <property type="match status" value="1"/>
</dbReference>
<dbReference type="Pfam" id="PF24606">
    <property type="entry name" value="CEMIP_beta-hel"/>
    <property type="match status" value="2"/>
</dbReference>
<keyword evidence="7" id="KW-0812">Transmembrane</keyword>
<dbReference type="InterPro" id="IPR002909">
    <property type="entry name" value="IPT_dom"/>
</dbReference>
<dbReference type="InterPro" id="IPR014756">
    <property type="entry name" value="Ig_E-set"/>
</dbReference>
<keyword evidence="8" id="KW-0325">Glycoprotein</keyword>
<dbReference type="EMBL" id="JH816269">
    <property type="protein sequence ID" value="EKC27658.1"/>
    <property type="molecule type" value="Genomic_DNA"/>
</dbReference>
<dbReference type="SUPFAM" id="SSF51126">
    <property type="entry name" value="Pectin lyase-like"/>
    <property type="match status" value="2"/>
</dbReference>
<evidence type="ECO:0000256" key="6">
    <source>
        <dbReference type="ARBA" id="ARBA00022737"/>
    </source>
</evidence>
<dbReference type="PROSITE" id="PS51820">
    <property type="entry name" value="PA14"/>
    <property type="match status" value="1"/>
</dbReference>
<evidence type="ECO:0000256" key="2">
    <source>
        <dbReference type="ARBA" id="ARBA00004236"/>
    </source>
</evidence>
<dbReference type="InterPro" id="IPR006626">
    <property type="entry name" value="PbH1"/>
</dbReference>
<accession>K1Q166</accession>
<dbReference type="GO" id="GO:0005886">
    <property type="term" value="C:plasma membrane"/>
    <property type="evidence" value="ECO:0007669"/>
    <property type="project" value="UniProtKB-SubCell"/>
</dbReference>
<keyword evidence="4" id="KW-1003">Cell membrane</keyword>
<evidence type="ECO:0000313" key="10">
    <source>
        <dbReference type="EMBL" id="EKC27658.1"/>
    </source>
</evidence>
<dbReference type="HOGENOM" id="CLU_000057_1_0_1"/>
<dbReference type="InterPro" id="IPR052387">
    <property type="entry name" value="Fibrocystin"/>
</dbReference>
<dbReference type="FunFam" id="2.60.40.10:FF:000616">
    <property type="entry name" value="PKHD1 like 1"/>
    <property type="match status" value="1"/>
</dbReference>
<dbReference type="InterPro" id="IPR019316">
    <property type="entry name" value="G8_domain"/>
</dbReference>
<dbReference type="SMART" id="SM00429">
    <property type="entry name" value="IPT"/>
    <property type="match status" value="12"/>
</dbReference>
<organism evidence="10">
    <name type="scientific">Magallana gigas</name>
    <name type="common">Pacific oyster</name>
    <name type="synonym">Crassostrea gigas</name>
    <dbReference type="NCBI Taxonomy" id="29159"/>
    <lineage>
        <taxon>Eukaryota</taxon>
        <taxon>Metazoa</taxon>
        <taxon>Spiralia</taxon>
        <taxon>Lophotrochozoa</taxon>
        <taxon>Mollusca</taxon>
        <taxon>Bivalvia</taxon>
        <taxon>Autobranchia</taxon>
        <taxon>Pteriomorphia</taxon>
        <taxon>Ostreida</taxon>
        <taxon>Ostreoidea</taxon>
        <taxon>Ostreidae</taxon>
        <taxon>Magallana</taxon>
    </lineage>
</organism>
<keyword evidence="5" id="KW-0732">Signal</keyword>
<sequence length="4508" mass="481575">MEDTWRLLTLLLLYNGLTVTDSAEVTRIDPFFGSTNGGTRVTIYGSGFAANQFNWGSGNENLGNEVTIISGTQSYKTEIHKDGCTEDQIQFYTPPLPAGKYGFQVKVDGKIVTSVCAADSSKCVFETIAWATPTVESVYPRSGTPGTLLTVNGRIITTRYGSNIAESDNGKEEKLLRVYAPQGYQCEMKAPGSDEFYGIGLNSETSVKGYFTCKTTGTYVTSANISFIVEGQYGRSLPVNDVLKYSGSNAIQMFQTYAVISSVTPSFGSTSGGTKIKLTGQFFNNTEKPLRVEVGGKPCTNLKLVSDTEMTCDTPPQPASQPFYTGNRGLLYEAWTSTAKNYGTIDEILTLDSSAADYNSTIIDETYFSDSSNKSFVSRLSGIFIPSHNSSYRFFIKCDDYAVLYFSETGNPADKQKIANCSKYSTSYTRSEQGSALMTLTAGKKYYLMILHGEHLMGAFAQVGVKMFTSPVTNAECGSANQEKQTVSVSSTVVDEVQTVSLSGFNSLDETYTPEKQTVVVSNIGGNEQITFRLGLYGVFTGPLKASSDATAIEAALNLLPVIAPDTVSISTTAGATSNTFVITFNSALGDIPLLETKIDVTGSSLTVTASDNQNGVAGGKNVRFSMNGNISPAFTYGGSAADVKTAVEGLFSVRCPSTFVGGDNKYFQDFENQAAVKAMGEIISYVTPFCGRHSIKNPKYVYEAPETKLGISLSQYGVVCFAYLGPINPVLGVTYKFYDKTTLTTSSATNYLTIANAEASTTWNYVCVNVVDELSKLKPDGSSFEARKLVVYRNNSAVDPLLVDAVIVVRSSLATDTKEGILGQRLVGSTPGGFPMKTLKVEDNAGVYTITMSPNNCSYEIPLLGLANAKASQSDLVKSTSASFSATTKAGGTITMTTSRTSAASPPVTGSVGVSFEGKSVDIPTTAEEREVKDLLMTIPNIGNLYVKKEGDCAKFTWQITWLSRTGDLPEATVDGSKLSGMSPTASIKTDVNGGLWYDPIPGDMLRTYETTPQVIAYVNDIPTRCEGSCGFEWKSTSTPSVTAISPSSGYSGATLTITGTSFGATPADNTVTIGGVDCPVTSASSTQLVCTLGAGTGTHDVEVNVAGVGLASGSHTFTYNTQITSIAPTSGSLAGGTLLKVSGSGFSPTAVVTINSDTCTKVTATTSEIVCLTPSASTPGSASVTMTQTGSTLTATQQFNYDVALTANIATVSPTSSSVTGGGTLVLEGTGFGASQPAGTTLVIGGEPATITLYTDTRVEATFPAQAAGNHAIKFTVGNNGYAAISSSTKSIAYSLKVTHIFPRSGSLYGGTVVTVTGQGFGNTASHIKASFGGHTCDVVGTVTDTQFKCQITATGKVHQVTNQGTSSVYGVGYAWSPMTLDASVGDFIEWKWSVAAGVSGINIGVYQTDTAVATTSSGFSSGAAVPSGMYKYQVTKTGDVFYWSDYVDAKKEITFRGAIKVTPRPQSVEDFTLKLSGYEAEYDTASGVSDPAASACELTSAISGCTESPATGGTAGKFHFSFETCRSPSVSSVSHDQGHAVQDVTLAGSGFGASGCQHKIDMGDFTCSVSSASAGSLVCNVDGSTKPQVGAMKEVQVSVVNRGFALMATPKVPTFVLLPHVSSYSPQEGSLKGGFALTINGGGFNADTVVTIDAITCEITSVTYDTITCVAPSLNTYSSKALVVKVPSNGNNLEAKCSDPLLSCSIRYAQASTPTVTSVTPDSVSGSSTMLTIVGTLFGTTLSGVTVTIGGAPCTVSSVTDTQIQCTVGTVPVGSQDVSVVVDGVGKATTAIKVQSEAVLTSISPNTGSTNGGTLVTIAGNGFVTNKTTVTIGGNACDLKTVTSTSIECATPAGTGAATVAVVSNGVTYASLTYTYDSSATPTITSISPASGNPGQTLTITGTGFVSGMVKVAVGDTDCTVTSSTSTQIECTLGASSAGARSVLVDVTGQGVSDTTNQFTYSLALGSISPSSGSLGGGQTVTITGHGFSSKTGITICGKPCTLDSSATQSQTQYVCFTPTNAAGSCDVVATEGSETDTLAASYTYDSSVTPTITSVNPNYGGTAGGTSVTVTGSGFGTNAAAVSVKIGGVTCAIDTITDTALTCTTGARSGSIDTAVALQVATNGIADQTNAAFRYLDVWSSSTTWMGGTLPEEGEMVVIQENQTILLDVSTPILGMLLIQGGKVIFDEKDIELNAKYILITNNGALQVGQEGAPFQHTATITMHGVFRSPELPIYGSKSLGVREGTLDLHGKPKVTWTRLASTATAGSTTLTLQQAVDWEVGDKIVIATTGHRHSQEETETRRVAAVSPDGLTVTLDSALTYTHVRVTETYGSTTVDMAGEVGLLSHNVRFRGYGDPEWVTNITKCEAGFDTGEFATQTCFQGRFGDEMGSDEFGAHILVHAPKPDLELAIARIEYVELTHVGQAYRLGRYPIHLHLNGDMKSSYVRGCGLHKTFNRAVNVHKTHNLRVEHNVIYNVMGGSFFLEDGIETGNFFQYNLATFVRASSSLLNDDITPACFWVTNPNNTIQHNAAAGGTHFGFWYRMHEHPDGPSFDPNICPRHVPLGVFQNNTAHSMGWFGLWIFQEYHPRVGGSCSTTADHEVAIFKSLTVWNCEKGAESVNVGALQFHQFIMVHNEKAGYEGKLIKDSPQYDEATSYAVKDSVMVANSPGLTAVSGQKNYCTIGGIVLPYGNGMYGINIEFHNFARSGCNSFTYTKIDGTCSEFCGGYTYKFRQISFTNSPNRGKFDWKWQAVMIDEDGSLSGGAAGSQVTPTSDTLPPSCTSDSNFNKGVPASLCPGSLTFHRVALNKIQPVSLEAQRMILNNSYGIDYSDFHTKRISHKPGWIGLLIDGETYRFSWEGGEKITNISYHATFYQFGDVSNNVKVCQRFERQPDRFSLDGNTFRNATTSAMVYGTNKNGDWEFRQSDMELCFLVSGKKSRRRKRGSGAMPIYAEDVDSFMTAFKCYYTGCVPPPDPDTIPPTCTRPSNATKWSDLATWQTAETGWGGNLGNGLYGLPKQGDKVKIPKGYWVILDQAIPSFTELVIEGTLELDHGPTKDNDITIDVTYLYIYGGRLIIGCEESAPYEGKASIVLRGTASTTPYPVTEGPNVGSKVIGVFGGLDLHGKNHTATWTTLSQTADSGANQITLTDAVDWAVNDEIVITATSYKAWEVEIRKISAVSADKKTLTLNATLANKHISMEETFSNGEKYSMRAEVGLLTRNIRIIGAEYPEMFTDSYGARVLVGVTADATRRYTGMHWISNVEFYRGGQEGYTATYDPRHALSFVDIPISHIKPCYVKHSSFHHNLGIALGVYGTNNLEIQGNVIYHTIGSAIHTKSAGTAIRNNLISLNIWPGTYNGRSESQNIYYDGSVDAVGVADTVLQGNAISSSERSGYHGDFESCTATDTWFDNVFHSNLMAVGIFPIDKVNPPTCWRISNMTIWKNYNFGVYYQSQYEVSMEKLTVVDNNVGIFPMVFGPPALAHLYENKKITISKSLIVGKSSVFDCANDKMDFSLPYFTLRRTFDKSWRIGTAGRTGIGLTIFSSGSNNSPEKPFIGIMAYNAIAGFTTITDTTFANFQTGSSGECGQDVAITSDPNNDDACHPTELSGNRKFNVGDENTVYYHRPRLAKINPADCVDFDCDGLKKCLVEDKDGSMLGTVGTVVPQSEFEWDGDPRRGLGDYRIPKPLLTDPSGAVKTVAEVAKYKGILRDNTCTYNDKRQSYLCTAYNYKQLTIENMDADTEIRRLSPVAVLGWNDNGDGYIDLINGPQDHGWCAGYTCQKRLSTFQAITPIGRNYSLYFTGSSPQHLRLMMLNTPNKDRIRVGAYNSKPNRLDVYVNGDYKLPKNGQLDSNKNLILQQATSVGEFSPKVDSDPCGTNYMDRDWQELQVIVCGGDEVEIKMSPQIVVGFNVPTMTVDQFFGPNLLNNLATFLGISSDKIRTMQVQSGVSRRKRSTGTNTMYYIEVGNPPCTDINCTSAVSVMTYTDQQALASKIINQYQLGNLSDILNITINGVAVAEALPPTSDPNWATVVSSSNYQNAIRIPEVMEFQTTLTAGTEGNAFPIQPVLQFRESNGDRITLLGASSHPWKVEVSLRSGSGSNPSATLIGNTTVSFIDGYANFSGLGISHSGSGYILDFKVIDPTEATFTLASAAISVAERLLTSAVTYTSPDIYHGSAHTVSLEIRDKTTGVKLTDIAWSGLNWYANISLVTGLTYTGSMTSTATKAFDPVTGLVTVNDLQMDTVGMAHVKFTVYSVPTHYSHEVIHELSLYPTEAQSVTIDTTSAIKVKFDLDYATYGTTQFGAVVVNYFQSRFKYMKMSSLEVSQGSVIVAVTVSGNSTTVLEVTEAMCDAIKSGTSFTYQGTSVQLSKYMTVNGASYCSDEDDDDEEVKALMIVGICVAILLIILIIAAIMVWRLKVYPKTKTHRASFAGKLPGMHSDGDAVYIGKGKGTFFFEDSFYRQDTFNSLRTENSFLEGCQKPPINTTFYEKEKGNGGSALSRHF</sequence>
<dbReference type="PANTHER" id="PTHR46769">
    <property type="entry name" value="POLYCYSTIC KIDNEY AND HEPATIC DISEASE 1 (AUTOSOMAL RECESSIVE)-LIKE 1"/>
    <property type="match status" value="1"/>
</dbReference>
<dbReference type="Gene3D" id="2.60.40.10">
    <property type="entry name" value="Immunoglobulins"/>
    <property type="match status" value="13"/>
</dbReference>
<evidence type="ECO:0000256" key="7">
    <source>
        <dbReference type="ARBA" id="ARBA00022989"/>
    </source>
</evidence>
<dbReference type="Pfam" id="PF01833">
    <property type="entry name" value="TIG"/>
    <property type="match status" value="13"/>
</dbReference>
<dbReference type="CDD" id="cd00603">
    <property type="entry name" value="IPT_PCSR"/>
    <property type="match status" value="10"/>
</dbReference>
<proteinExistence type="predicted"/>
<dbReference type="InterPro" id="IPR055401">
    <property type="entry name" value="CEMIP_beta-hel_dom"/>
</dbReference>
<protein>
    <submittedName>
        <fullName evidence="10">Fibrocystin-L</fullName>
    </submittedName>
</protein>
<comment type="subcellular location">
    <subcellularLocation>
        <location evidence="2">Cell membrane</location>
    </subcellularLocation>
    <subcellularLocation>
        <location evidence="3">Cell projection</location>
    </subcellularLocation>
    <subcellularLocation>
        <location evidence="1">Membrane</location>
        <topology evidence="1">Single-pass membrane protein</topology>
    </subcellularLocation>
</comment>
<dbReference type="SUPFAM" id="SSF81296">
    <property type="entry name" value="E set domains"/>
    <property type="match status" value="13"/>
</dbReference>
<dbReference type="SMART" id="SM01225">
    <property type="entry name" value="G8"/>
    <property type="match status" value="2"/>
</dbReference>
<dbReference type="GO" id="GO:0042995">
    <property type="term" value="C:cell projection"/>
    <property type="evidence" value="ECO:0007669"/>
    <property type="project" value="UniProtKB-SubCell"/>
</dbReference>
<dbReference type="PROSITE" id="PS51484">
    <property type="entry name" value="G8"/>
    <property type="match status" value="2"/>
</dbReference>
<keyword evidence="6" id="KW-0677">Repeat</keyword>
<evidence type="ECO:0000256" key="9">
    <source>
        <dbReference type="ARBA" id="ARBA00023273"/>
    </source>
</evidence>
<keyword evidence="7" id="KW-1133">Transmembrane helix</keyword>
<evidence type="ECO:0000256" key="3">
    <source>
        <dbReference type="ARBA" id="ARBA00004316"/>
    </source>
</evidence>
<gene>
    <name evidence="10" type="ORF">CGI_10016948</name>
</gene>
<dbReference type="InterPro" id="IPR013783">
    <property type="entry name" value="Ig-like_fold"/>
</dbReference>
<dbReference type="InParanoid" id="K1Q166"/>
<dbReference type="Pfam" id="PF10162">
    <property type="entry name" value="G8"/>
    <property type="match status" value="2"/>
</dbReference>
<keyword evidence="9" id="KW-0966">Cell projection</keyword>
<evidence type="ECO:0000256" key="1">
    <source>
        <dbReference type="ARBA" id="ARBA00004167"/>
    </source>
</evidence>
<dbReference type="SMART" id="SM00710">
    <property type="entry name" value="PbH1"/>
    <property type="match status" value="7"/>
</dbReference>
<dbReference type="InterPro" id="IPR011050">
    <property type="entry name" value="Pectin_lyase_fold/virulence"/>
</dbReference>
<dbReference type="CDD" id="cd00102">
    <property type="entry name" value="IPT"/>
    <property type="match status" value="1"/>
</dbReference>
<evidence type="ECO:0000256" key="5">
    <source>
        <dbReference type="ARBA" id="ARBA00022729"/>
    </source>
</evidence>
<dbReference type="InterPro" id="IPR037524">
    <property type="entry name" value="PA14/GLEYA"/>
</dbReference>